<dbReference type="PANTHER" id="PTHR30040">
    <property type="entry name" value="THIAMINE BIOSYNTHESIS LIPOPROTEIN APBE"/>
    <property type="match status" value="1"/>
</dbReference>
<keyword evidence="5" id="KW-0808">Transferase</keyword>
<evidence type="ECO:0000256" key="4">
    <source>
        <dbReference type="ARBA" id="ARBA00022630"/>
    </source>
</evidence>
<dbReference type="Gene3D" id="3.10.520.10">
    <property type="entry name" value="ApbE-like domains"/>
    <property type="match status" value="1"/>
</dbReference>
<dbReference type="SUPFAM" id="SSF143631">
    <property type="entry name" value="ApbE-like"/>
    <property type="match status" value="1"/>
</dbReference>
<dbReference type="STRING" id="642780.SAMN04488570_2141"/>
<keyword evidence="6" id="KW-0479">Metal-binding</keyword>
<evidence type="ECO:0000256" key="10">
    <source>
        <dbReference type="ARBA" id="ARBA00048540"/>
    </source>
</evidence>
<evidence type="ECO:0000313" key="12">
    <source>
        <dbReference type="Proteomes" id="UP000198859"/>
    </source>
</evidence>
<name>A0A1H1T572_9ACTN</name>
<keyword evidence="7" id="KW-0274">FAD</keyword>
<dbReference type="PANTHER" id="PTHR30040:SF2">
    <property type="entry name" value="FAD:PROTEIN FMN TRANSFERASE"/>
    <property type="match status" value="1"/>
</dbReference>
<keyword evidence="8" id="KW-0460">Magnesium</keyword>
<accession>A0A1H1T572</accession>
<dbReference type="InterPro" id="IPR003374">
    <property type="entry name" value="ApbE-like_sf"/>
</dbReference>
<proteinExistence type="predicted"/>
<gene>
    <name evidence="11" type="ORF">SAMN04488570_2141</name>
</gene>
<dbReference type="GO" id="GO:0046872">
    <property type="term" value="F:metal ion binding"/>
    <property type="evidence" value="ECO:0007669"/>
    <property type="project" value="UniProtKB-KW"/>
</dbReference>
<keyword evidence="11" id="KW-0449">Lipoprotein</keyword>
<evidence type="ECO:0000256" key="1">
    <source>
        <dbReference type="ARBA" id="ARBA00001946"/>
    </source>
</evidence>
<protein>
    <recommendedName>
        <fullName evidence="3">FAD:protein FMN transferase</fullName>
        <ecNumber evidence="2">2.7.1.180</ecNumber>
    </recommendedName>
    <alternativeName>
        <fullName evidence="9">Flavin transferase</fullName>
    </alternativeName>
</protein>
<evidence type="ECO:0000256" key="9">
    <source>
        <dbReference type="ARBA" id="ARBA00031306"/>
    </source>
</evidence>
<dbReference type="EMBL" id="LT629757">
    <property type="protein sequence ID" value="SDS55412.1"/>
    <property type="molecule type" value="Genomic_DNA"/>
</dbReference>
<evidence type="ECO:0000256" key="7">
    <source>
        <dbReference type="ARBA" id="ARBA00022827"/>
    </source>
</evidence>
<evidence type="ECO:0000313" key="11">
    <source>
        <dbReference type="EMBL" id="SDS55412.1"/>
    </source>
</evidence>
<sequence>MTATVGTTTGSPTGALGVRDWELWSTTARLVVTDPARLAAAADLVDDLLDAVDRAASRFRPDSELLGLARSGDGDVVLSPLLAALLAEALAAARATGGAVDPTLGGALAALGYDRDFSLLDRPRTVPGVATGGRRAGTPLVVRSLPGWRSLALAGHRLSMPAGVQLDLGATAKAGAADRAATLVSERLGTGVLVSLGGDVATAGAPPAGGWQVTVQDLPVDVPQQVTLAAGAALATSSTVRRTWRTGDRDVHHLLDPRTGQPTRGPWRTASVVATSCTRANAASTAALVKGGDAVAWLRGTGLPARLVSEDGDVVVLGGWPAPAAPEGRAS</sequence>
<evidence type="ECO:0000256" key="6">
    <source>
        <dbReference type="ARBA" id="ARBA00022723"/>
    </source>
</evidence>
<dbReference type="OrthoDB" id="3728306at2"/>
<dbReference type="InterPro" id="IPR024932">
    <property type="entry name" value="ApbE"/>
</dbReference>
<dbReference type="AlphaFoldDB" id="A0A1H1T572"/>
<evidence type="ECO:0000256" key="8">
    <source>
        <dbReference type="ARBA" id="ARBA00022842"/>
    </source>
</evidence>
<dbReference type="Proteomes" id="UP000198859">
    <property type="component" value="Chromosome I"/>
</dbReference>
<dbReference type="Pfam" id="PF02424">
    <property type="entry name" value="ApbE"/>
    <property type="match status" value="1"/>
</dbReference>
<comment type="catalytic activity">
    <reaction evidence="10">
        <text>L-threonyl-[protein] + FAD = FMN-L-threonyl-[protein] + AMP + H(+)</text>
        <dbReference type="Rhea" id="RHEA:36847"/>
        <dbReference type="Rhea" id="RHEA-COMP:11060"/>
        <dbReference type="Rhea" id="RHEA-COMP:11061"/>
        <dbReference type="ChEBI" id="CHEBI:15378"/>
        <dbReference type="ChEBI" id="CHEBI:30013"/>
        <dbReference type="ChEBI" id="CHEBI:57692"/>
        <dbReference type="ChEBI" id="CHEBI:74257"/>
        <dbReference type="ChEBI" id="CHEBI:456215"/>
        <dbReference type="EC" id="2.7.1.180"/>
    </reaction>
</comment>
<dbReference type="RefSeq" id="WP_091733756.1">
    <property type="nucleotide sequence ID" value="NZ_LT629757.1"/>
</dbReference>
<keyword evidence="12" id="KW-1185">Reference proteome</keyword>
<evidence type="ECO:0000256" key="5">
    <source>
        <dbReference type="ARBA" id="ARBA00022679"/>
    </source>
</evidence>
<dbReference type="EC" id="2.7.1.180" evidence="2"/>
<keyword evidence="4" id="KW-0285">Flavoprotein</keyword>
<organism evidence="11 12">
    <name type="scientific">Nocardioides scoriae</name>
    <dbReference type="NCBI Taxonomy" id="642780"/>
    <lineage>
        <taxon>Bacteria</taxon>
        <taxon>Bacillati</taxon>
        <taxon>Actinomycetota</taxon>
        <taxon>Actinomycetes</taxon>
        <taxon>Propionibacteriales</taxon>
        <taxon>Nocardioidaceae</taxon>
        <taxon>Nocardioides</taxon>
    </lineage>
</organism>
<dbReference type="GO" id="GO:0016740">
    <property type="term" value="F:transferase activity"/>
    <property type="evidence" value="ECO:0007669"/>
    <property type="project" value="UniProtKB-KW"/>
</dbReference>
<evidence type="ECO:0000256" key="3">
    <source>
        <dbReference type="ARBA" id="ARBA00016337"/>
    </source>
</evidence>
<evidence type="ECO:0000256" key="2">
    <source>
        <dbReference type="ARBA" id="ARBA00011955"/>
    </source>
</evidence>
<comment type="cofactor">
    <cofactor evidence="1">
        <name>Mg(2+)</name>
        <dbReference type="ChEBI" id="CHEBI:18420"/>
    </cofactor>
</comment>
<reference evidence="12" key="1">
    <citation type="submission" date="2016-10" db="EMBL/GenBank/DDBJ databases">
        <authorList>
            <person name="Varghese N."/>
            <person name="Submissions S."/>
        </authorList>
    </citation>
    <scope>NUCLEOTIDE SEQUENCE [LARGE SCALE GENOMIC DNA]</scope>
    <source>
        <strain evidence="12">DSM 22127</strain>
    </source>
</reference>